<accession>A0AAX4PMM0</accession>
<feature type="region of interest" description="Disordered" evidence="1">
    <location>
        <begin position="1"/>
        <end position="66"/>
    </location>
</feature>
<name>A0AAX4PMM0_9CHLO</name>
<protein>
    <recommendedName>
        <fullName evidence="4">Myb/SANT-like domain-containing protein</fullName>
    </recommendedName>
</protein>
<evidence type="ECO:0008006" key="4">
    <source>
        <dbReference type="Google" id="ProtNLM"/>
    </source>
</evidence>
<sequence>MSKRPAETAAEDFLVSGLPEDHGVLSPNPQQPPSGATNPQQESPNQAQMPTTTTTTPGSANKKARTWERHRWSFEHDDALFDEVLKHDAWSKKFGGILKSWINVGLALEQTVLFQPWGHLKTDMLRRRYDKLYSETLEALRKKGVDLDAIGESEMTDLERKCLKVRNLQTDQGMDVDQILNKAKKEPLTPTTVAGGYGTPGGSGTKKSAKAREEELVTISDAVTKFLLNNSDSSQVGQEYLTTSVEMIANLADSFETLEKGEGENTTRQLVKEMVGCVKHLVRQNDLLLGLLTKVLSRQLT</sequence>
<reference evidence="2 3" key="1">
    <citation type="submission" date="2024-03" db="EMBL/GenBank/DDBJ databases">
        <title>Complete genome sequence of the green alga Chloropicon roscoffensis RCC1871.</title>
        <authorList>
            <person name="Lemieux C."/>
            <person name="Pombert J.-F."/>
            <person name="Otis C."/>
            <person name="Turmel M."/>
        </authorList>
    </citation>
    <scope>NUCLEOTIDE SEQUENCE [LARGE SCALE GENOMIC DNA]</scope>
    <source>
        <strain evidence="2 3">RCC1871</strain>
    </source>
</reference>
<evidence type="ECO:0000256" key="1">
    <source>
        <dbReference type="SAM" id="MobiDB-lite"/>
    </source>
</evidence>
<proteinExistence type="predicted"/>
<dbReference type="Proteomes" id="UP001472866">
    <property type="component" value="Chromosome 18"/>
</dbReference>
<evidence type="ECO:0000313" key="3">
    <source>
        <dbReference type="Proteomes" id="UP001472866"/>
    </source>
</evidence>
<dbReference type="AlphaFoldDB" id="A0AAX4PMM0"/>
<keyword evidence="3" id="KW-1185">Reference proteome</keyword>
<organism evidence="2 3">
    <name type="scientific">Chloropicon roscoffensis</name>
    <dbReference type="NCBI Taxonomy" id="1461544"/>
    <lineage>
        <taxon>Eukaryota</taxon>
        <taxon>Viridiplantae</taxon>
        <taxon>Chlorophyta</taxon>
        <taxon>Chloropicophyceae</taxon>
        <taxon>Chloropicales</taxon>
        <taxon>Chloropicaceae</taxon>
        <taxon>Chloropicon</taxon>
    </lineage>
</organism>
<evidence type="ECO:0000313" key="2">
    <source>
        <dbReference type="EMBL" id="WZN67156.1"/>
    </source>
</evidence>
<dbReference type="EMBL" id="CP151518">
    <property type="protein sequence ID" value="WZN67156.1"/>
    <property type="molecule type" value="Genomic_DNA"/>
</dbReference>
<feature type="compositionally biased region" description="Polar residues" evidence="1">
    <location>
        <begin position="33"/>
        <end position="50"/>
    </location>
</feature>
<gene>
    <name evidence="2" type="ORF">HKI87_18g87280</name>
</gene>